<comment type="pathway">
    <text evidence="3 13">Pyrimidine metabolism; UMP biosynthesis via de novo pathway; orotate from (S)-dihydroorotate (quinone route): step 1/1.</text>
</comment>
<evidence type="ECO:0000256" key="13">
    <source>
        <dbReference type="HAMAP-Rule" id="MF_00225"/>
    </source>
</evidence>
<feature type="domain" description="Dihydroorotate dehydrogenase catalytic" evidence="14">
    <location>
        <begin position="50"/>
        <end position="340"/>
    </location>
</feature>
<feature type="active site" description="Nucleophile" evidence="13">
    <location>
        <position position="177"/>
    </location>
</feature>
<feature type="binding site" evidence="13">
    <location>
        <position position="219"/>
    </location>
    <ligand>
        <name>FMN</name>
        <dbReference type="ChEBI" id="CHEBI:58210"/>
    </ligand>
</feature>
<comment type="subunit">
    <text evidence="5 13">Monomer.</text>
</comment>
<evidence type="ECO:0000256" key="6">
    <source>
        <dbReference type="ARBA" id="ARBA00022475"/>
    </source>
</evidence>
<feature type="binding site" evidence="13">
    <location>
        <position position="247"/>
    </location>
    <ligand>
        <name>FMN</name>
        <dbReference type="ChEBI" id="CHEBI:58210"/>
    </ligand>
</feature>
<feature type="binding site" evidence="13">
    <location>
        <position position="174"/>
    </location>
    <ligand>
        <name>FMN</name>
        <dbReference type="ChEBI" id="CHEBI:58210"/>
    </ligand>
</feature>
<dbReference type="PIRSF" id="PIRSF000164">
    <property type="entry name" value="DHO_oxidase"/>
    <property type="match status" value="1"/>
</dbReference>
<dbReference type="GO" id="GO:0106430">
    <property type="term" value="F:dihydroorotate dehydrogenase (quinone) activity"/>
    <property type="evidence" value="ECO:0007669"/>
    <property type="project" value="UniProtKB-EC"/>
</dbReference>
<comment type="subcellular location">
    <subcellularLocation>
        <location evidence="2 13">Cell membrane</location>
        <topology evidence="2 13">Peripheral membrane protein</topology>
    </subcellularLocation>
</comment>
<dbReference type="NCBIfam" id="NF003646">
    <property type="entry name" value="PRK05286.1-4"/>
    <property type="match status" value="1"/>
</dbReference>
<dbReference type="InterPro" id="IPR001295">
    <property type="entry name" value="Dihydroorotate_DH_CS"/>
</dbReference>
<comment type="similarity">
    <text evidence="4 13">Belongs to the dihydroorotate dehydrogenase family. Type 2 subfamily.</text>
</comment>
<keyword evidence="16" id="KW-1185">Reference proteome</keyword>
<protein>
    <recommendedName>
        <fullName evidence="13">Dihydroorotate dehydrogenase (quinone)</fullName>
        <ecNumber evidence="13">1.3.5.2</ecNumber>
    </recommendedName>
    <alternativeName>
        <fullName evidence="13">DHOdehase</fullName>
        <shortName evidence="13">DHOD</shortName>
        <shortName evidence="13">DHODase</shortName>
    </alternativeName>
    <alternativeName>
        <fullName evidence="13">Dihydroorotate oxidase</fullName>
    </alternativeName>
</protein>
<evidence type="ECO:0000256" key="2">
    <source>
        <dbReference type="ARBA" id="ARBA00004202"/>
    </source>
</evidence>
<name>A0AA51RVL3_9GAMM</name>
<keyword evidence="10 13" id="KW-0560">Oxidoreductase</keyword>
<keyword evidence="11 13" id="KW-0472">Membrane</keyword>
<dbReference type="InterPro" id="IPR013785">
    <property type="entry name" value="Aldolase_TIM"/>
</dbReference>
<dbReference type="PROSITE" id="PS00911">
    <property type="entry name" value="DHODEHASE_1"/>
    <property type="match status" value="1"/>
</dbReference>
<evidence type="ECO:0000256" key="3">
    <source>
        <dbReference type="ARBA" id="ARBA00005161"/>
    </source>
</evidence>
<dbReference type="InterPro" id="IPR005720">
    <property type="entry name" value="Dihydroorotate_DH_cat"/>
</dbReference>
<dbReference type="GO" id="GO:0044205">
    <property type="term" value="P:'de novo' UMP biosynthetic process"/>
    <property type="evidence" value="ECO:0007669"/>
    <property type="project" value="UniProtKB-UniRule"/>
</dbReference>
<evidence type="ECO:0000313" key="15">
    <source>
        <dbReference type="EMBL" id="WMS88456.1"/>
    </source>
</evidence>
<feature type="binding site" evidence="13">
    <location>
        <begin position="113"/>
        <end position="117"/>
    </location>
    <ligand>
        <name>substrate</name>
    </ligand>
</feature>
<feature type="binding site" evidence="13">
    <location>
        <position position="88"/>
    </location>
    <ligand>
        <name>FMN</name>
        <dbReference type="ChEBI" id="CHEBI:58210"/>
    </ligand>
</feature>
<comment type="cofactor">
    <cofactor evidence="13">
        <name>FMN</name>
        <dbReference type="ChEBI" id="CHEBI:58210"/>
    </cofactor>
    <text evidence="13">Binds 1 FMN per subunit.</text>
</comment>
<proteinExistence type="inferred from homology"/>
<feature type="binding site" evidence="13">
    <location>
        <position position="141"/>
    </location>
    <ligand>
        <name>FMN</name>
        <dbReference type="ChEBI" id="CHEBI:58210"/>
    </ligand>
</feature>
<evidence type="ECO:0000259" key="14">
    <source>
        <dbReference type="Pfam" id="PF01180"/>
    </source>
</evidence>
<feature type="binding site" evidence="13">
    <location>
        <begin position="320"/>
        <end position="321"/>
    </location>
    <ligand>
        <name>FMN</name>
        <dbReference type="ChEBI" id="CHEBI:58210"/>
    </ligand>
</feature>
<feature type="binding site" evidence="13">
    <location>
        <begin position="64"/>
        <end position="68"/>
    </location>
    <ligand>
        <name>FMN</name>
        <dbReference type="ChEBI" id="CHEBI:58210"/>
    </ligand>
</feature>
<feature type="binding site" evidence="13">
    <location>
        <position position="270"/>
    </location>
    <ligand>
        <name>FMN</name>
        <dbReference type="ChEBI" id="CHEBI:58210"/>
    </ligand>
</feature>
<feature type="binding site" evidence="13">
    <location>
        <position position="68"/>
    </location>
    <ligand>
        <name>substrate</name>
    </ligand>
</feature>
<dbReference type="InterPro" id="IPR005719">
    <property type="entry name" value="Dihydroorotate_DH_2"/>
</dbReference>
<feature type="binding site" evidence="13">
    <location>
        <position position="174"/>
    </location>
    <ligand>
        <name>substrate</name>
    </ligand>
</feature>
<evidence type="ECO:0000256" key="8">
    <source>
        <dbReference type="ARBA" id="ARBA00022643"/>
    </source>
</evidence>
<dbReference type="SUPFAM" id="SSF51395">
    <property type="entry name" value="FMN-linked oxidoreductases"/>
    <property type="match status" value="1"/>
</dbReference>
<accession>A0AA51RVL3</accession>
<dbReference type="EC" id="1.3.5.2" evidence="13"/>
<dbReference type="NCBIfam" id="NF003652">
    <property type="entry name" value="PRK05286.2-5"/>
    <property type="match status" value="1"/>
</dbReference>
<dbReference type="Gene3D" id="3.20.20.70">
    <property type="entry name" value="Aldolase class I"/>
    <property type="match status" value="1"/>
</dbReference>
<dbReference type="NCBIfam" id="NF003645">
    <property type="entry name" value="PRK05286.1-2"/>
    <property type="match status" value="1"/>
</dbReference>
<feature type="binding site" evidence="13">
    <location>
        <begin position="248"/>
        <end position="249"/>
    </location>
    <ligand>
        <name>substrate</name>
    </ligand>
</feature>
<dbReference type="PANTHER" id="PTHR48109:SF4">
    <property type="entry name" value="DIHYDROOROTATE DEHYDROGENASE (QUINONE), MITOCHONDRIAL"/>
    <property type="match status" value="1"/>
</dbReference>
<dbReference type="GO" id="GO:0005737">
    <property type="term" value="C:cytoplasm"/>
    <property type="evidence" value="ECO:0007669"/>
    <property type="project" value="InterPro"/>
</dbReference>
<keyword evidence="9 13" id="KW-0665">Pyrimidine biosynthesis</keyword>
<dbReference type="GO" id="GO:0005886">
    <property type="term" value="C:plasma membrane"/>
    <property type="evidence" value="ECO:0007669"/>
    <property type="project" value="UniProtKB-SubCell"/>
</dbReference>
<organism evidence="15 16">
    <name type="scientific">Pleionea litopenaei</name>
    <dbReference type="NCBI Taxonomy" id="3070815"/>
    <lineage>
        <taxon>Bacteria</taxon>
        <taxon>Pseudomonadati</taxon>
        <taxon>Pseudomonadota</taxon>
        <taxon>Gammaproteobacteria</taxon>
        <taxon>Oceanospirillales</taxon>
        <taxon>Pleioneaceae</taxon>
        <taxon>Pleionea</taxon>
    </lineage>
</organism>
<evidence type="ECO:0000256" key="10">
    <source>
        <dbReference type="ARBA" id="ARBA00023002"/>
    </source>
</evidence>
<dbReference type="FunFam" id="3.20.20.70:FF:000028">
    <property type="entry name" value="Dihydroorotate dehydrogenase (quinone)"/>
    <property type="match status" value="1"/>
</dbReference>
<comment type="catalytic activity">
    <reaction evidence="12 13">
        <text>(S)-dihydroorotate + a quinone = orotate + a quinol</text>
        <dbReference type="Rhea" id="RHEA:30187"/>
        <dbReference type="ChEBI" id="CHEBI:24646"/>
        <dbReference type="ChEBI" id="CHEBI:30839"/>
        <dbReference type="ChEBI" id="CHEBI:30864"/>
        <dbReference type="ChEBI" id="CHEBI:132124"/>
        <dbReference type="EC" id="1.3.5.2"/>
    </reaction>
</comment>
<sequence>MRALYPLIRPILFSMDPEKAHDLSLSMMGKLQDSPFRFILNNQLVSDPFELWGLQFPNRVGLAAGLDKNGRYLDALGALGFGFVEVGTVTPKPQAGNDKPRMFRLPEAEAIINRMGFNNDGVDQLVENIKGSEYKGIVGINIGKNKTTPEEQAVDDYMIGMEKVFPYADYITVNISSPNTPGLREMQFGSLLDELLKGIKDKQKQLVEQHKKQVPVLVKIAPDLSDEEIEKVADSFVRFNIDGVIATNTTLDRSTVKGFHHADEAGGLSGRVLADSSTQVLAKLNQALQGNIPTIGVGGIHDAKSAVAKIQAGASLVQIYSCFIYQGPALIQEVAQAIKQLRS</sequence>
<feature type="binding site" evidence="13">
    <location>
        <position position="299"/>
    </location>
    <ligand>
        <name>FMN</name>
        <dbReference type="ChEBI" id="CHEBI:58210"/>
    </ligand>
</feature>
<dbReference type="Proteomes" id="UP001239782">
    <property type="component" value="Chromosome"/>
</dbReference>
<evidence type="ECO:0000256" key="1">
    <source>
        <dbReference type="ARBA" id="ARBA00003125"/>
    </source>
</evidence>
<evidence type="ECO:0000256" key="12">
    <source>
        <dbReference type="ARBA" id="ARBA00048639"/>
    </source>
</evidence>
<keyword evidence="8 13" id="KW-0288">FMN</keyword>
<dbReference type="NCBIfam" id="TIGR01036">
    <property type="entry name" value="pyrD_sub2"/>
    <property type="match status" value="1"/>
</dbReference>
<feature type="binding site" evidence="13">
    <location>
        <position position="179"/>
    </location>
    <ligand>
        <name>substrate</name>
    </ligand>
</feature>
<evidence type="ECO:0000256" key="11">
    <source>
        <dbReference type="ARBA" id="ARBA00023136"/>
    </source>
</evidence>
<evidence type="ECO:0000256" key="5">
    <source>
        <dbReference type="ARBA" id="ARBA00011245"/>
    </source>
</evidence>
<dbReference type="CDD" id="cd04738">
    <property type="entry name" value="DHOD_2_like"/>
    <property type="match status" value="1"/>
</dbReference>
<reference evidence="15 16" key="1">
    <citation type="submission" date="2023-08" db="EMBL/GenBank/DDBJ databases">
        <title>Pleionea litopenaei sp. nov., isolated from stomach of juvenile Litopenaeus vannamei.</title>
        <authorList>
            <person name="Rho A.M."/>
            <person name="Hwang C.Y."/>
        </authorList>
    </citation>
    <scope>NUCLEOTIDE SEQUENCE [LARGE SCALE GENOMIC DNA]</scope>
    <source>
        <strain evidence="15 16">HL-JVS1</strain>
    </source>
</reference>
<dbReference type="GO" id="GO:0006207">
    <property type="term" value="P:'de novo' pyrimidine nucleobase biosynthetic process"/>
    <property type="evidence" value="ECO:0007669"/>
    <property type="project" value="UniProtKB-UniRule"/>
</dbReference>
<dbReference type="EMBL" id="CP133548">
    <property type="protein sequence ID" value="WMS88456.1"/>
    <property type="molecule type" value="Genomic_DNA"/>
</dbReference>
<dbReference type="InterPro" id="IPR012135">
    <property type="entry name" value="Dihydroorotate_DH_1_2"/>
</dbReference>
<comment type="function">
    <text evidence="1 13">Catalyzes the conversion of dihydroorotate to orotate with quinone as electron acceptor.</text>
</comment>
<dbReference type="Pfam" id="PF01180">
    <property type="entry name" value="DHO_dh"/>
    <property type="match status" value="1"/>
</dbReference>
<evidence type="ECO:0000256" key="7">
    <source>
        <dbReference type="ARBA" id="ARBA00022630"/>
    </source>
</evidence>
<dbReference type="KEGG" id="plei:Q9312_05960"/>
<dbReference type="NCBIfam" id="NF003644">
    <property type="entry name" value="PRK05286.1-1"/>
    <property type="match status" value="1"/>
</dbReference>
<evidence type="ECO:0000256" key="9">
    <source>
        <dbReference type="ARBA" id="ARBA00022975"/>
    </source>
</evidence>
<dbReference type="PANTHER" id="PTHR48109">
    <property type="entry name" value="DIHYDROOROTATE DEHYDROGENASE (QUINONE), MITOCHONDRIAL-RELATED"/>
    <property type="match status" value="1"/>
</dbReference>
<keyword evidence="7 13" id="KW-0285">Flavoprotein</keyword>
<evidence type="ECO:0000256" key="4">
    <source>
        <dbReference type="ARBA" id="ARBA00005359"/>
    </source>
</evidence>
<evidence type="ECO:0000313" key="16">
    <source>
        <dbReference type="Proteomes" id="UP001239782"/>
    </source>
</evidence>
<keyword evidence="6 13" id="KW-1003">Cell membrane</keyword>
<dbReference type="HAMAP" id="MF_00225">
    <property type="entry name" value="DHO_dh_type2"/>
    <property type="match status" value="1"/>
</dbReference>
<dbReference type="RefSeq" id="WP_309203670.1">
    <property type="nucleotide sequence ID" value="NZ_CP133548.1"/>
</dbReference>
<dbReference type="InterPro" id="IPR050074">
    <property type="entry name" value="DHO_dehydrogenase"/>
</dbReference>
<gene>
    <name evidence="13" type="primary">pyrD</name>
    <name evidence="15" type="ORF">Q9312_05960</name>
</gene>
<dbReference type="AlphaFoldDB" id="A0AA51RVL3"/>